<dbReference type="EMBL" id="JAPKFM010000015">
    <property type="protein sequence ID" value="MCX2965397.1"/>
    <property type="molecule type" value="Genomic_DNA"/>
</dbReference>
<comment type="caution">
    <text evidence="1">The sequence shown here is derived from an EMBL/GenBank/DDBJ whole genome shotgun (WGS) entry which is preliminary data.</text>
</comment>
<proteinExistence type="predicted"/>
<accession>A0A9X3I554</accession>
<sequence>MARTSDPATLTLVVCWTSGLALIYGAMRVDDPMLRNMEAADRYARETSNDYGLAGAQLVLGVTLLRREAAAGRDCGLEPAAIGPLHEHAAPQLPVAEVFAVHERARCDDEAFRDVVPAISRWRNRWLRSVVWAQAMVDDMA</sequence>
<dbReference type="AlphaFoldDB" id="A0A9X3I554"/>
<protein>
    <submittedName>
        <fullName evidence="1">Uncharacterized protein</fullName>
    </submittedName>
</protein>
<gene>
    <name evidence="1" type="ORF">OSB52_14975</name>
</gene>
<keyword evidence="2" id="KW-1185">Reference proteome</keyword>
<reference evidence="1" key="1">
    <citation type="submission" date="2022-10" db="EMBL/GenBank/DDBJ databases">
        <title>WGS of marine actinomycetes from Thailand.</title>
        <authorList>
            <person name="Thawai C."/>
        </authorList>
    </citation>
    <scope>NUCLEOTIDE SEQUENCE</scope>
    <source>
        <strain evidence="1">SW21</strain>
    </source>
</reference>
<evidence type="ECO:0000313" key="1">
    <source>
        <dbReference type="EMBL" id="MCX2965397.1"/>
    </source>
</evidence>
<organism evidence="1 2">
    <name type="scientific">Gordonia aquimaris</name>
    <dbReference type="NCBI Taxonomy" id="2984863"/>
    <lineage>
        <taxon>Bacteria</taxon>
        <taxon>Bacillati</taxon>
        <taxon>Actinomycetota</taxon>
        <taxon>Actinomycetes</taxon>
        <taxon>Mycobacteriales</taxon>
        <taxon>Gordoniaceae</taxon>
        <taxon>Gordonia</taxon>
    </lineage>
</organism>
<name>A0A9X3I554_9ACTN</name>
<dbReference type="Proteomes" id="UP001143347">
    <property type="component" value="Unassembled WGS sequence"/>
</dbReference>
<dbReference type="RefSeq" id="WP_266062551.1">
    <property type="nucleotide sequence ID" value="NZ_JAPKFM010000015.1"/>
</dbReference>
<evidence type="ECO:0000313" key="2">
    <source>
        <dbReference type="Proteomes" id="UP001143347"/>
    </source>
</evidence>